<dbReference type="EMBL" id="WJXA01000003">
    <property type="protein sequence ID" value="KAF7149248.1"/>
    <property type="molecule type" value="Genomic_DNA"/>
</dbReference>
<evidence type="ECO:0000313" key="4">
    <source>
        <dbReference type="Proteomes" id="UP000626092"/>
    </source>
</evidence>
<dbReference type="PANTHER" id="PTHR32166">
    <property type="entry name" value="OSJNBA0013A04.12 PROTEIN"/>
    <property type="match status" value="1"/>
</dbReference>
<evidence type="ECO:0000259" key="1">
    <source>
        <dbReference type="Pfam" id="PF04937"/>
    </source>
</evidence>
<proteinExistence type="predicted"/>
<evidence type="ECO:0000313" key="3">
    <source>
        <dbReference type="EMBL" id="KAF7149248.1"/>
    </source>
</evidence>
<sequence length="815" mass="91939">MSMDPTRIPSSEASNSAPLLKRNSVDVGWDYGVIVDPSNKDRLQCLLCGNQYTGGVSRMKRHIAQIRGDVASCTKATKEDILKCKKAIDDNAAKKKNKKKAAMEIREEVNVVGEESEGDEIENVAVGSKKRPYVLGPMDRYTNINPDSSDTSGFKKTRQPNISDAIWKEKSHKVSQYLARWVYEAGIPFHAIDNDSLKRFVEAVGQFGPGYQPSSQYQLREPLLKEEVERTKTFLKKQEEEWALTGCSIMTDAWTDRKRRSIMNLCVNCKQGTCFLSSKEDSEESHTGVYIFEYVDKFIEDIGAQNVVQVVTDNASNNMAAADLLKIKRPNIFWTSCGTHTINLMLEGIGKQSKFKATIDKAKAFTIFVYAHHNTLAMMRKYTKKRDIVRPGVTRFATSFLTLQSLMEKKQELRAMFSSNAWSESKWAKSPKGKVAYATVMSQAFWNGVTLCLKVFGPLVMVLRLVDGDRKPSMGFVYGELTKAKEEIKAAYKQVETNYRPILDVIDEKAKGRLDSALHLTAYFLNPFYFFNNSIIQDDPIIMDGVLTCVEAFFPDNVNVQDEVINRELLKYKNKEGGFGRPLATMGCATNNESYDPVGWWSNYGNHTPNLKRMATRILSLTSSSSGCERNWSTFEGIHTKKRNRLDATRLNNLVYVQFNAKLINNKRKGKDVLRTKEATNAQGWLVEGGDEEVDPVSGLTWEVIGEAMGADEVLQPRRTTRNIGVRELHEEDFMSEDDTEEEVDEDFEWVASVVIAGVDRGLGQTVLDLLVEGRDERGFETPGRVEGGEEEGALCYLGFHFSFGDSERDARIRK</sequence>
<dbReference type="PANTHER" id="PTHR32166:SF74">
    <property type="entry name" value="OS05G0256350 PROTEIN"/>
    <property type="match status" value="1"/>
</dbReference>
<comment type="caution">
    <text evidence="3">The sequence shown here is derived from an EMBL/GenBank/DDBJ whole genome shotgun (WGS) entry which is preliminary data.</text>
</comment>
<feature type="domain" description="DUF659" evidence="1">
    <location>
        <begin position="215"/>
        <end position="364"/>
    </location>
</feature>
<feature type="domain" description="HAT C-terminal dimerisation" evidence="2">
    <location>
        <begin position="591"/>
        <end position="660"/>
    </location>
</feature>
<dbReference type="Proteomes" id="UP000626092">
    <property type="component" value="Unassembled WGS sequence"/>
</dbReference>
<dbReference type="Pfam" id="PF05699">
    <property type="entry name" value="Dimer_Tnp_hAT"/>
    <property type="match status" value="1"/>
</dbReference>
<dbReference type="SUPFAM" id="SSF53098">
    <property type="entry name" value="Ribonuclease H-like"/>
    <property type="match status" value="1"/>
</dbReference>
<dbReference type="AlphaFoldDB" id="A0A834LW68"/>
<dbReference type="InterPro" id="IPR008906">
    <property type="entry name" value="HATC_C_dom"/>
</dbReference>
<accession>A0A834LW68</accession>
<keyword evidence="4" id="KW-1185">Reference proteome</keyword>
<dbReference type="Pfam" id="PF04937">
    <property type="entry name" value="DUF659"/>
    <property type="match status" value="1"/>
</dbReference>
<protein>
    <recommendedName>
        <fullName evidence="5">BED-type domain-containing protein</fullName>
    </recommendedName>
</protein>
<name>A0A834LW68_RHOSS</name>
<gene>
    <name evidence="3" type="ORF">RHSIM_Rhsim03G0092200</name>
</gene>
<dbReference type="OrthoDB" id="1549053at2759"/>
<evidence type="ECO:0000259" key="2">
    <source>
        <dbReference type="Pfam" id="PF05699"/>
    </source>
</evidence>
<dbReference type="InterPro" id="IPR007021">
    <property type="entry name" value="DUF659"/>
</dbReference>
<organism evidence="3 4">
    <name type="scientific">Rhododendron simsii</name>
    <name type="common">Sims's rhododendron</name>
    <dbReference type="NCBI Taxonomy" id="118357"/>
    <lineage>
        <taxon>Eukaryota</taxon>
        <taxon>Viridiplantae</taxon>
        <taxon>Streptophyta</taxon>
        <taxon>Embryophyta</taxon>
        <taxon>Tracheophyta</taxon>
        <taxon>Spermatophyta</taxon>
        <taxon>Magnoliopsida</taxon>
        <taxon>eudicotyledons</taxon>
        <taxon>Gunneridae</taxon>
        <taxon>Pentapetalae</taxon>
        <taxon>asterids</taxon>
        <taxon>Ericales</taxon>
        <taxon>Ericaceae</taxon>
        <taxon>Ericoideae</taxon>
        <taxon>Rhodoreae</taxon>
        <taxon>Rhododendron</taxon>
    </lineage>
</organism>
<reference evidence="3" key="1">
    <citation type="submission" date="2019-11" db="EMBL/GenBank/DDBJ databases">
        <authorList>
            <person name="Liu Y."/>
            <person name="Hou J."/>
            <person name="Li T.-Q."/>
            <person name="Guan C.-H."/>
            <person name="Wu X."/>
            <person name="Wu H.-Z."/>
            <person name="Ling F."/>
            <person name="Zhang R."/>
            <person name="Shi X.-G."/>
            <person name="Ren J.-P."/>
            <person name="Chen E.-F."/>
            <person name="Sun J.-M."/>
        </authorList>
    </citation>
    <scope>NUCLEOTIDE SEQUENCE</scope>
    <source>
        <strain evidence="3">Adult_tree_wgs_1</strain>
        <tissue evidence="3">Leaves</tissue>
    </source>
</reference>
<evidence type="ECO:0008006" key="5">
    <source>
        <dbReference type="Google" id="ProtNLM"/>
    </source>
</evidence>
<dbReference type="InterPro" id="IPR012337">
    <property type="entry name" value="RNaseH-like_sf"/>
</dbReference>
<dbReference type="GO" id="GO:0046983">
    <property type="term" value="F:protein dimerization activity"/>
    <property type="evidence" value="ECO:0007669"/>
    <property type="project" value="InterPro"/>
</dbReference>